<comment type="caution">
    <text evidence="3">The sequence shown here is derived from an EMBL/GenBank/DDBJ whole genome shotgun (WGS) entry which is preliminary data.</text>
</comment>
<evidence type="ECO:0000313" key="3">
    <source>
        <dbReference type="EMBL" id="TWU15973.1"/>
    </source>
</evidence>
<feature type="compositionally biased region" description="Basic and acidic residues" evidence="1">
    <location>
        <begin position="78"/>
        <end position="88"/>
    </location>
</feature>
<protein>
    <submittedName>
        <fullName evidence="3">Uncharacterized protein</fullName>
    </submittedName>
</protein>
<feature type="region of interest" description="Disordered" evidence="1">
    <location>
        <begin position="53"/>
        <end position="88"/>
    </location>
</feature>
<keyword evidence="2" id="KW-0472">Membrane</keyword>
<keyword evidence="4" id="KW-1185">Reference proteome</keyword>
<organism evidence="3 4">
    <name type="scientific">Allorhodopirellula heiligendammensis</name>
    <dbReference type="NCBI Taxonomy" id="2714739"/>
    <lineage>
        <taxon>Bacteria</taxon>
        <taxon>Pseudomonadati</taxon>
        <taxon>Planctomycetota</taxon>
        <taxon>Planctomycetia</taxon>
        <taxon>Pirellulales</taxon>
        <taxon>Pirellulaceae</taxon>
        <taxon>Allorhodopirellula</taxon>
    </lineage>
</organism>
<dbReference type="RefSeq" id="WP_146407723.1">
    <property type="nucleotide sequence ID" value="NZ_SJPU01000002.1"/>
</dbReference>
<evidence type="ECO:0000256" key="2">
    <source>
        <dbReference type="SAM" id="Phobius"/>
    </source>
</evidence>
<accession>A0A5C6BUM6</accession>
<dbReference type="EMBL" id="SJPU01000002">
    <property type="protein sequence ID" value="TWU15973.1"/>
    <property type="molecule type" value="Genomic_DNA"/>
</dbReference>
<evidence type="ECO:0000313" key="4">
    <source>
        <dbReference type="Proteomes" id="UP000319908"/>
    </source>
</evidence>
<name>A0A5C6BUM6_9BACT</name>
<feature type="transmembrane region" description="Helical" evidence="2">
    <location>
        <begin position="12"/>
        <end position="34"/>
    </location>
</feature>
<keyword evidence="2" id="KW-0812">Transmembrane</keyword>
<reference evidence="3 4" key="1">
    <citation type="journal article" date="2020" name="Antonie Van Leeuwenhoek">
        <title>Rhodopirellula heiligendammensis sp. nov., Rhodopirellula pilleata sp. nov., and Rhodopirellula solitaria sp. nov. isolated from natural or artificial marine surfaces in Northern Germany and California, USA, and emended description of the genus Rhodopirellula.</title>
        <authorList>
            <person name="Kallscheuer N."/>
            <person name="Wiegand S."/>
            <person name="Jogler M."/>
            <person name="Boedeker C."/>
            <person name="Peeters S.H."/>
            <person name="Rast P."/>
            <person name="Heuer A."/>
            <person name="Jetten M.S.M."/>
            <person name="Rohde M."/>
            <person name="Jogler C."/>
        </authorList>
    </citation>
    <scope>NUCLEOTIDE SEQUENCE [LARGE SCALE GENOMIC DNA]</scope>
    <source>
        <strain evidence="3 4">Poly21</strain>
    </source>
</reference>
<sequence length="88" mass="9790">MSSEARSHAWPALQASANALSTVIAIVAIAIASWQSFDCRSLDERIERLENQSPQPIVWPPGQNTDPVPWWRHQGRLNRGEAKIGDSD</sequence>
<dbReference type="AlphaFoldDB" id="A0A5C6BUM6"/>
<gene>
    <name evidence="3" type="ORF">Poly21_31770</name>
</gene>
<keyword evidence="2" id="KW-1133">Transmembrane helix</keyword>
<proteinExistence type="predicted"/>
<dbReference type="Proteomes" id="UP000319908">
    <property type="component" value="Unassembled WGS sequence"/>
</dbReference>
<evidence type="ECO:0000256" key="1">
    <source>
        <dbReference type="SAM" id="MobiDB-lite"/>
    </source>
</evidence>